<reference evidence="2 3" key="1">
    <citation type="journal article" date="2016" name="Nat. Commun.">
        <title>Thousands of microbial genomes shed light on interconnected biogeochemical processes in an aquifer system.</title>
        <authorList>
            <person name="Anantharaman K."/>
            <person name="Brown C.T."/>
            <person name="Hug L.A."/>
            <person name="Sharon I."/>
            <person name="Castelle C.J."/>
            <person name="Probst A.J."/>
            <person name="Thomas B.C."/>
            <person name="Singh A."/>
            <person name="Wilkins M.J."/>
            <person name="Karaoz U."/>
            <person name="Brodie E.L."/>
            <person name="Williams K.H."/>
            <person name="Hubbard S.S."/>
            <person name="Banfield J.F."/>
        </authorList>
    </citation>
    <scope>NUCLEOTIDE SEQUENCE [LARGE SCALE GENOMIC DNA]</scope>
</reference>
<dbReference type="GO" id="GO:0006508">
    <property type="term" value="P:proteolysis"/>
    <property type="evidence" value="ECO:0007669"/>
    <property type="project" value="InterPro"/>
</dbReference>
<sequence length="727" mass="80834">MKQTILLLLILVITMLSGYAETPTNTNAFFRSGQVFITWNEVVSAEKYIVYRSLSAFSAGDLTALNKRYEVPQGSANNKHLNSLVDYRPESNGFMALTPPCSIRKHVIIPLSDTASGNAVEVADGTGMVVLTTHTVGTYYYAITAVVGGVEDKSLNNGNITGAIEETVEEPTPVLLWQSGIKEARIYLQYTDVDSFNPTYTGEYAWPYWVGVGTKYNTTSEKLSLCLGLAGMPGTLSSLGNSYSWNSQGIECKTHETGNWWFGYSQTAVYDTSVIVPTCCNSGAIREDGPVVNFTEARYMNFLKWMILREPYYSTRIDTNRIFTTGASMGGSGTLQFMHHYPDFFAYGIAKTAVTNYLETDWSWLRQCETRWGSHTNDTMQVKFTGWRSEWLNESFGGMTLHTFLNQENMLFKMERVEMPWIFICHGGTDGSVNWPQQGRNYYTNLDSTRRGWSGGCDGASGHYCSGVLFAIPNGNDDQTTTIRKNNSFVAFSNVSGNPGLPVPDSPDSIYYSFNTQFNWSTPYYRVGGYQDQIDSVNRYEIVLVSRNGDNIADITPRRLQKFVVTPGEEYIARNTAVNDLNTVFQVDTLTADSLGLLTFKGFEVKAGDKNSGGSRLIVVPLNFVSGVSCNRESIAGNLSMKCYPNPFNPATIISIVNHGPTTQSLNVIVRIFNAKGVLVHHSLPLRIQSAVPLRYAWDATLYPSGLYVVKISAGDQKLLKRIIFMK</sequence>
<protein>
    <recommendedName>
        <fullName evidence="1">Peptidase S9 prolyl oligopeptidase catalytic domain-containing protein</fullName>
    </recommendedName>
</protein>
<proteinExistence type="predicted"/>
<name>A0A1F7FEL6_UNCRA</name>
<evidence type="ECO:0000259" key="1">
    <source>
        <dbReference type="Pfam" id="PF00326"/>
    </source>
</evidence>
<dbReference type="GO" id="GO:0008236">
    <property type="term" value="F:serine-type peptidase activity"/>
    <property type="evidence" value="ECO:0007669"/>
    <property type="project" value="InterPro"/>
</dbReference>
<dbReference type="Proteomes" id="UP000179243">
    <property type="component" value="Unassembled WGS sequence"/>
</dbReference>
<dbReference type="AlphaFoldDB" id="A0A1F7FEL6"/>
<organism evidence="2 3">
    <name type="scientific">Candidatus Raymondbacteria bacterium RIFOXYD12_FULL_49_13</name>
    <dbReference type="NCBI Taxonomy" id="1817890"/>
    <lineage>
        <taxon>Bacteria</taxon>
        <taxon>Raymondiibacteriota</taxon>
    </lineage>
</organism>
<dbReference type="InterPro" id="IPR029058">
    <property type="entry name" value="AB_hydrolase_fold"/>
</dbReference>
<dbReference type="InterPro" id="IPR001375">
    <property type="entry name" value="Peptidase_S9_cat"/>
</dbReference>
<feature type="domain" description="Peptidase S9 prolyl oligopeptidase catalytic" evidence="1">
    <location>
        <begin position="316"/>
        <end position="377"/>
    </location>
</feature>
<dbReference type="Pfam" id="PF00326">
    <property type="entry name" value="Peptidase_S9"/>
    <property type="match status" value="1"/>
</dbReference>
<dbReference type="Gene3D" id="3.40.50.1820">
    <property type="entry name" value="alpha/beta hydrolase"/>
    <property type="match status" value="1"/>
</dbReference>
<evidence type="ECO:0000313" key="2">
    <source>
        <dbReference type="EMBL" id="OGK05124.1"/>
    </source>
</evidence>
<dbReference type="InterPro" id="IPR026444">
    <property type="entry name" value="Secre_tail"/>
</dbReference>
<dbReference type="NCBIfam" id="TIGR04183">
    <property type="entry name" value="Por_Secre_tail"/>
    <property type="match status" value="1"/>
</dbReference>
<comment type="caution">
    <text evidence="2">The sequence shown here is derived from an EMBL/GenBank/DDBJ whole genome shotgun (WGS) entry which is preliminary data.</text>
</comment>
<accession>A0A1F7FEL6</accession>
<evidence type="ECO:0000313" key="3">
    <source>
        <dbReference type="Proteomes" id="UP000179243"/>
    </source>
</evidence>
<gene>
    <name evidence="2" type="ORF">A2519_13430</name>
</gene>
<dbReference type="SUPFAM" id="SSF53474">
    <property type="entry name" value="alpha/beta-Hydrolases"/>
    <property type="match status" value="1"/>
</dbReference>
<dbReference type="EMBL" id="MFYX01000061">
    <property type="protein sequence ID" value="OGK05124.1"/>
    <property type="molecule type" value="Genomic_DNA"/>
</dbReference>